<dbReference type="EMBL" id="GECU01014477">
    <property type="protein sequence ID" value="JAS93229.1"/>
    <property type="molecule type" value="Transcribed_RNA"/>
</dbReference>
<accession>A0A1B6J218</accession>
<feature type="coiled-coil region" evidence="1">
    <location>
        <begin position="13"/>
        <end position="71"/>
    </location>
</feature>
<organism evidence="2">
    <name type="scientific">Homalodisca liturata</name>
    <dbReference type="NCBI Taxonomy" id="320908"/>
    <lineage>
        <taxon>Eukaryota</taxon>
        <taxon>Metazoa</taxon>
        <taxon>Ecdysozoa</taxon>
        <taxon>Arthropoda</taxon>
        <taxon>Hexapoda</taxon>
        <taxon>Insecta</taxon>
        <taxon>Pterygota</taxon>
        <taxon>Neoptera</taxon>
        <taxon>Paraneoptera</taxon>
        <taxon>Hemiptera</taxon>
        <taxon>Auchenorrhyncha</taxon>
        <taxon>Membracoidea</taxon>
        <taxon>Cicadellidae</taxon>
        <taxon>Cicadellinae</taxon>
        <taxon>Proconiini</taxon>
        <taxon>Homalodisca</taxon>
    </lineage>
</organism>
<name>A0A1B6J218_9HEMI</name>
<reference evidence="2" key="1">
    <citation type="submission" date="2015-11" db="EMBL/GenBank/DDBJ databases">
        <title>De novo transcriptome assembly of four potential Pierce s Disease insect vectors from Arizona vineyards.</title>
        <authorList>
            <person name="Tassone E.E."/>
        </authorList>
    </citation>
    <scope>NUCLEOTIDE SEQUENCE</scope>
</reference>
<proteinExistence type="predicted"/>
<protein>
    <submittedName>
        <fullName evidence="2">Uncharacterized protein</fullName>
    </submittedName>
</protein>
<keyword evidence="1" id="KW-0175">Coiled coil</keyword>
<dbReference type="AlphaFoldDB" id="A0A1B6J218"/>
<sequence>MAAKIGSALVEENELLKEETLKLKTKLSIMEERFEEIENEEKKYIDKIENLLQLNADVEAQLTKEKKLRQEAQFIYEEHDLKLSQLIDGYVKRIVELEKLSQHCKRKLKIKKLSLPLFKIL</sequence>
<evidence type="ECO:0000313" key="2">
    <source>
        <dbReference type="EMBL" id="JAS93229.1"/>
    </source>
</evidence>
<evidence type="ECO:0000256" key="1">
    <source>
        <dbReference type="SAM" id="Coils"/>
    </source>
</evidence>
<gene>
    <name evidence="2" type="ORF">g.44110</name>
</gene>